<feature type="region of interest" description="Disordered" evidence="1">
    <location>
        <begin position="26"/>
        <end position="46"/>
    </location>
</feature>
<keyword evidence="3" id="KW-0732">Signal</keyword>
<dbReference type="OrthoDB" id="6369490at2759"/>
<dbReference type="AlphaFoldDB" id="A0A423THB0"/>
<dbReference type="EMBL" id="QCYY01001721">
    <property type="protein sequence ID" value="ROT75863.1"/>
    <property type="molecule type" value="Genomic_DNA"/>
</dbReference>
<feature type="compositionally biased region" description="Basic and acidic residues" evidence="1">
    <location>
        <begin position="32"/>
        <end position="46"/>
    </location>
</feature>
<evidence type="ECO:0000313" key="4">
    <source>
        <dbReference type="EMBL" id="ROT75863.1"/>
    </source>
</evidence>
<accession>A0A423THB0</accession>
<feature type="chain" id="PRO_5019290430" evidence="3">
    <location>
        <begin position="23"/>
        <end position="156"/>
    </location>
</feature>
<proteinExistence type="predicted"/>
<feature type="signal peptide" evidence="3">
    <location>
        <begin position="1"/>
        <end position="22"/>
    </location>
</feature>
<reference evidence="4 5" key="2">
    <citation type="submission" date="2019-01" db="EMBL/GenBank/DDBJ databases">
        <title>The decoding of complex shrimp genome reveals the adaptation for benthos swimmer, frequently molting mechanism and breeding impact on genome.</title>
        <authorList>
            <person name="Sun Y."/>
            <person name="Gao Y."/>
            <person name="Yu Y."/>
        </authorList>
    </citation>
    <scope>NUCLEOTIDE SEQUENCE [LARGE SCALE GENOMIC DNA]</scope>
    <source>
        <tissue evidence="4">Muscle</tissue>
    </source>
</reference>
<keyword evidence="2" id="KW-1133">Transmembrane helix</keyword>
<feature type="transmembrane region" description="Helical" evidence="2">
    <location>
        <begin position="66"/>
        <end position="89"/>
    </location>
</feature>
<name>A0A423THB0_PENVA</name>
<reference evidence="4 5" key="1">
    <citation type="submission" date="2018-04" db="EMBL/GenBank/DDBJ databases">
        <authorList>
            <person name="Zhang X."/>
            <person name="Yuan J."/>
            <person name="Li F."/>
            <person name="Xiang J."/>
        </authorList>
    </citation>
    <scope>NUCLEOTIDE SEQUENCE [LARGE SCALE GENOMIC DNA]</scope>
    <source>
        <tissue evidence="4">Muscle</tissue>
    </source>
</reference>
<evidence type="ECO:0000313" key="5">
    <source>
        <dbReference type="Proteomes" id="UP000283509"/>
    </source>
</evidence>
<gene>
    <name evidence="4" type="ORF">C7M84_005573</name>
</gene>
<evidence type="ECO:0000256" key="3">
    <source>
        <dbReference type="SAM" id="SignalP"/>
    </source>
</evidence>
<keyword evidence="2" id="KW-0812">Transmembrane</keyword>
<evidence type="ECO:0000256" key="2">
    <source>
        <dbReference type="SAM" id="Phobius"/>
    </source>
</evidence>
<evidence type="ECO:0000256" key="1">
    <source>
        <dbReference type="SAM" id="MobiDB-lite"/>
    </source>
</evidence>
<keyword evidence="5" id="KW-1185">Reference proteome</keyword>
<feature type="region of interest" description="Disordered" evidence="1">
    <location>
        <begin position="107"/>
        <end position="156"/>
    </location>
</feature>
<dbReference type="Proteomes" id="UP000283509">
    <property type="component" value="Unassembled WGS sequence"/>
</dbReference>
<feature type="compositionally biased region" description="Polar residues" evidence="1">
    <location>
        <begin position="112"/>
        <end position="121"/>
    </location>
</feature>
<comment type="caution">
    <text evidence="4">The sequence shown here is derived from an EMBL/GenBank/DDBJ whole genome shotgun (WGS) entry which is preliminary data.</text>
</comment>
<protein>
    <submittedName>
        <fullName evidence="4">Uncharacterized protein</fullName>
    </submittedName>
</protein>
<organism evidence="4 5">
    <name type="scientific">Penaeus vannamei</name>
    <name type="common">Whiteleg shrimp</name>
    <name type="synonym">Litopenaeus vannamei</name>
    <dbReference type="NCBI Taxonomy" id="6689"/>
    <lineage>
        <taxon>Eukaryota</taxon>
        <taxon>Metazoa</taxon>
        <taxon>Ecdysozoa</taxon>
        <taxon>Arthropoda</taxon>
        <taxon>Crustacea</taxon>
        <taxon>Multicrustacea</taxon>
        <taxon>Malacostraca</taxon>
        <taxon>Eumalacostraca</taxon>
        <taxon>Eucarida</taxon>
        <taxon>Decapoda</taxon>
        <taxon>Dendrobranchiata</taxon>
        <taxon>Penaeoidea</taxon>
        <taxon>Penaeidae</taxon>
        <taxon>Penaeus</taxon>
    </lineage>
</organism>
<keyword evidence="2" id="KW-0472">Membrane</keyword>
<sequence>MLLKSAAAVLLALAAALAPSLADDAGESQQSAKEEQASGERLVDESDSKVLQKNKFIFGSLSTTTYTGVAVSTSTVFFSCLLGTAATVCQGRRRRLRKNVKFNASPPAVYESESSLDSSQGAAAKSREEEDPNNQEVEEKSRGSGWKACTSISRLG</sequence>